<evidence type="ECO:0000256" key="6">
    <source>
        <dbReference type="ARBA" id="ARBA00023315"/>
    </source>
</evidence>
<dbReference type="Gene3D" id="3.40.366.10">
    <property type="entry name" value="Malonyl-Coenzyme A Acyl Carrier Protein, domain 2"/>
    <property type="match status" value="2"/>
</dbReference>
<evidence type="ECO:0000256" key="9">
    <source>
        <dbReference type="PROSITE-ProRule" id="PRU01363"/>
    </source>
</evidence>
<dbReference type="PROSITE" id="PS52004">
    <property type="entry name" value="KS3_2"/>
    <property type="match status" value="1"/>
</dbReference>
<dbReference type="HOGENOM" id="CLU_000022_6_0_1"/>
<keyword evidence="4" id="KW-0597">Phosphoprotein</keyword>
<comment type="cofactor">
    <cofactor evidence="1">
        <name>pantetheine 4'-phosphate</name>
        <dbReference type="ChEBI" id="CHEBI:47942"/>
    </cofactor>
</comment>
<dbReference type="NCBIfam" id="TIGR04532">
    <property type="entry name" value="PT_fungal_PKS"/>
    <property type="match status" value="1"/>
</dbReference>
<dbReference type="Gene3D" id="3.40.50.1820">
    <property type="entry name" value="alpha/beta hydrolase"/>
    <property type="match status" value="1"/>
</dbReference>
<organism evidence="14">
    <name type="scientific">Arthroderma gypseum (strain ATCC MYA-4604 / CBS 118893)</name>
    <name type="common">Microsporum gypseum</name>
    <dbReference type="NCBI Taxonomy" id="535722"/>
    <lineage>
        <taxon>Eukaryota</taxon>
        <taxon>Fungi</taxon>
        <taxon>Dikarya</taxon>
        <taxon>Ascomycota</taxon>
        <taxon>Pezizomycotina</taxon>
        <taxon>Eurotiomycetes</taxon>
        <taxon>Eurotiomycetidae</taxon>
        <taxon>Onygenales</taxon>
        <taxon>Arthrodermataceae</taxon>
        <taxon>Nannizzia</taxon>
    </lineage>
</organism>
<dbReference type="PROSITE" id="PS00606">
    <property type="entry name" value="KS3_1"/>
    <property type="match status" value="1"/>
</dbReference>
<accession>E4V6P4</accession>
<evidence type="ECO:0000256" key="2">
    <source>
        <dbReference type="ARBA" id="ARBA00018393"/>
    </source>
</evidence>
<dbReference type="InterPro" id="IPR014043">
    <property type="entry name" value="Acyl_transferase_dom"/>
</dbReference>
<dbReference type="InterPro" id="IPR049551">
    <property type="entry name" value="PKS_DH_C"/>
</dbReference>
<dbReference type="InterPro" id="IPR018201">
    <property type="entry name" value="Ketoacyl_synth_AS"/>
</dbReference>
<dbReference type="GO" id="GO:0006633">
    <property type="term" value="P:fatty acid biosynthetic process"/>
    <property type="evidence" value="ECO:0007669"/>
    <property type="project" value="InterPro"/>
</dbReference>
<dbReference type="SUPFAM" id="SSF47336">
    <property type="entry name" value="ACP-like"/>
    <property type="match status" value="2"/>
</dbReference>
<keyword evidence="3" id="KW-0596">Phosphopantetheine</keyword>
<evidence type="ECO:0000256" key="8">
    <source>
        <dbReference type="ARBA" id="ARBA00033379"/>
    </source>
</evidence>
<dbReference type="OMA" id="NDWGETN"/>
<dbReference type="PROSITE" id="PS50075">
    <property type="entry name" value="CARRIER"/>
    <property type="match status" value="2"/>
</dbReference>
<dbReference type="InterPro" id="IPR029058">
    <property type="entry name" value="AB_hydrolase_fold"/>
</dbReference>
<dbReference type="InterPro" id="IPR016039">
    <property type="entry name" value="Thiolase-like"/>
</dbReference>
<dbReference type="Pfam" id="PF02801">
    <property type="entry name" value="Ketoacyl-synt_C"/>
    <property type="match status" value="1"/>
</dbReference>
<feature type="domain" description="PKS/mFAS DH" evidence="12">
    <location>
        <begin position="1288"/>
        <end position="1595"/>
    </location>
</feature>
<dbReference type="InterPro" id="IPR016036">
    <property type="entry name" value="Malonyl_transacylase_ACP-bd"/>
</dbReference>
<dbReference type="Gene3D" id="3.10.129.110">
    <property type="entry name" value="Polyketide synthase dehydratase"/>
    <property type="match status" value="1"/>
</dbReference>
<dbReference type="eggNOG" id="KOG1202">
    <property type="taxonomic scope" value="Eukaryota"/>
</dbReference>
<dbReference type="RefSeq" id="XP_003169137.1">
    <property type="nucleotide sequence ID" value="XM_003169089.1"/>
</dbReference>
<dbReference type="Pfam" id="PF00550">
    <property type="entry name" value="PP-binding"/>
    <property type="match status" value="2"/>
</dbReference>
<dbReference type="GO" id="GO:0044550">
    <property type="term" value="P:secondary metabolite biosynthetic process"/>
    <property type="evidence" value="ECO:0007669"/>
    <property type="project" value="TreeGrafter"/>
</dbReference>
<keyword evidence="6" id="KW-0012">Acyltransferase</keyword>
<feature type="region of interest" description="C-terminal hotdog fold" evidence="9">
    <location>
        <begin position="1447"/>
        <end position="1595"/>
    </location>
</feature>
<evidence type="ECO:0000259" key="11">
    <source>
        <dbReference type="PROSITE" id="PS52004"/>
    </source>
</evidence>
<dbReference type="GO" id="GO:0004312">
    <property type="term" value="F:fatty acid synthase activity"/>
    <property type="evidence" value="ECO:0007669"/>
    <property type="project" value="TreeGrafter"/>
</dbReference>
<dbReference type="InterPro" id="IPR030918">
    <property type="entry name" value="PT_fungal_PKS"/>
</dbReference>
<reference evidence="14" key="1">
    <citation type="journal article" date="2012" name="MBio">
        <title>Comparative genome analysis of Trichophyton rubrum and related dermatophytes reveals candidate genes involved in infection.</title>
        <authorList>
            <person name="Martinez D.A."/>
            <person name="Oliver B.G."/>
            <person name="Graeser Y."/>
            <person name="Goldberg J.M."/>
            <person name="Li W."/>
            <person name="Martinez-Rossi N.M."/>
            <person name="Monod M."/>
            <person name="Shelest E."/>
            <person name="Barton R.C."/>
            <person name="Birch E."/>
            <person name="Brakhage A.A."/>
            <person name="Chen Z."/>
            <person name="Gurr S.J."/>
            <person name="Heiman D."/>
            <person name="Heitman J."/>
            <person name="Kosti I."/>
            <person name="Rossi A."/>
            <person name="Saif S."/>
            <person name="Samalova M."/>
            <person name="Saunders C.W."/>
            <person name="Shea T."/>
            <person name="Summerbell R.C."/>
            <person name="Xu J."/>
            <person name="Young S."/>
            <person name="Zeng Q."/>
            <person name="Birren B.W."/>
            <person name="Cuomo C.A."/>
            <person name="White T.C."/>
        </authorList>
    </citation>
    <scope>NUCLEOTIDE SEQUENCE [LARGE SCALE GENOMIC DNA]</scope>
    <source>
        <strain evidence="14">ATCC MYA-4604 / CBS 118893</strain>
    </source>
</reference>
<dbReference type="SMART" id="SM00827">
    <property type="entry name" value="PKS_AT"/>
    <property type="match status" value="1"/>
</dbReference>
<proteinExistence type="predicted"/>
<dbReference type="FunFam" id="3.10.129.110:FF:000001">
    <property type="entry name" value="Sterigmatocystin biosynthesis polyketide synthase"/>
    <property type="match status" value="1"/>
</dbReference>
<dbReference type="InterPro" id="IPR001031">
    <property type="entry name" value="Thioesterase"/>
</dbReference>
<feature type="active site" description="Proton donor; for dehydratase activity" evidence="9">
    <location>
        <position position="1507"/>
    </location>
</feature>
<dbReference type="SMART" id="SM00825">
    <property type="entry name" value="PKS_KS"/>
    <property type="match status" value="1"/>
</dbReference>
<dbReference type="EMBL" id="DS989831">
    <property type="protein sequence ID" value="EFQ96760.1"/>
    <property type="molecule type" value="Genomic_DNA"/>
</dbReference>
<evidence type="ECO:0000313" key="14">
    <source>
        <dbReference type="Proteomes" id="UP000002669"/>
    </source>
</evidence>
<dbReference type="SUPFAM" id="SSF53901">
    <property type="entry name" value="Thiolase-like"/>
    <property type="match status" value="1"/>
</dbReference>
<evidence type="ECO:0000259" key="10">
    <source>
        <dbReference type="PROSITE" id="PS50075"/>
    </source>
</evidence>
<dbReference type="InParanoid" id="E4V6P4"/>
<dbReference type="Gene3D" id="3.30.70.250">
    <property type="entry name" value="Malonyl-CoA ACP transacylase, ACP-binding"/>
    <property type="match status" value="1"/>
</dbReference>
<feature type="active site" description="Proton acceptor; for dehydratase activity" evidence="9">
    <location>
        <position position="1320"/>
    </location>
</feature>
<dbReference type="Pfam" id="PF00975">
    <property type="entry name" value="Thioesterase"/>
    <property type="match status" value="1"/>
</dbReference>
<dbReference type="InterPro" id="IPR049900">
    <property type="entry name" value="PKS_mFAS_DH"/>
</dbReference>
<feature type="domain" description="Carrier" evidence="10">
    <location>
        <begin position="1756"/>
        <end position="1834"/>
    </location>
</feature>
<dbReference type="PANTHER" id="PTHR43775:SF40">
    <property type="entry name" value="NORSOLORINIC ACID SYNTHASE STCA"/>
    <property type="match status" value="1"/>
</dbReference>
<dbReference type="InterPro" id="IPR014030">
    <property type="entry name" value="Ketoacyl_synth_N"/>
</dbReference>
<dbReference type="SUPFAM" id="SSF53474">
    <property type="entry name" value="alpha/beta-Hydrolases"/>
    <property type="match status" value="1"/>
</dbReference>
<keyword evidence="14" id="KW-1185">Reference proteome</keyword>
<dbReference type="InterPro" id="IPR036736">
    <property type="entry name" value="ACP-like_sf"/>
</dbReference>
<dbReference type="CDD" id="cd00833">
    <property type="entry name" value="PKS"/>
    <property type="match status" value="1"/>
</dbReference>
<evidence type="ECO:0000256" key="3">
    <source>
        <dbReference type="ARBA" id="ARBA00022450"/>
    </source>
</evidence>
<dbReference type="PANTHER" id="PTHR43775">
    <property type="entry name" value="FATTY ACID SYNTHASE"/>
    <property type="match status" value="1"/>
</dbReference>
<keyword evidence="5" id="KW-0808">Transferase</keyword>
<dbReference type="GO" id="GO:0004315">
    <property type="term" value="F:3-oxoacyl-[acyl-carrier-protein] synthase activity"/>
    <property type="evidence" value="ECO:0007669"/>
    <property type="project" value="InterPro"/>
</dbReference>
<dbReference type="InterPro" id="IPR042104">
    <property type="entry name" value="PKS_dehydratase_sf"/>
</dbReference>
<dbReference type="InterPro" id="IPR032088">
    <property type="entry name" value="SAT"/>
</dbReference>
<feature type="domain" description="Carrier" evidence="10">
    <location>
        <begin position="1650"/>
        <end position="1728"/>
    </location>
</feature>
<gene>
    <name evidence="13" type="ORF">MGYG_08684</name>
</gene>
<dbReference type="InterPro" id="IPR001227">
    <property type="entry name" value="Ac_transferase_dom_sf"/>
</dbReference>
<dbReference type="Pfam" id="PF16073">
    <property type="entry name" value="SAT"/>
    <property type="match status" value="1"/>
</dbReference>
<evidence type="ECO:0000256" key="5">
    <source>
        <dbReference type="ARBA" id="ARBA00022679"/>
    </source>
</evidence>
<dbReference type="Proteomes" id="UP000002669">
    <property type="component" value="Unassembled WGS sequence"/>
</dbReference>
<dbReference type="PROSITE" id="PS52019">
    <property type="entry name" value="PKS_MFAS_DH"/>
    <property type="match status" value="1"/>
</dbReference>
<dbReference type="FunFam" id="3.40.50.1820:FF:000116">
    <property type="entry name" value="Sterigmatocystin biosynthesis polyketide synthase"/>
    <property type="match status" value="1"/>
</dbReference>
<sequence length="2143" mass="234983">MVNQLHLYLFGDLTYDVSPKLQPLLHSELYPLLRSFFDRACDKLRAEIGRLPAQDKEFFPRFSSIAELLTWRNSHSRSNPAIENALTCIYQLGQFIHQYEGIGQAYLTPQETCVSGICTGALSAAAVSCCRTTSEIVPIAVQTILVAFRLGMCTLRASGAIDPSEGAWSMVVSCDSTDKIQERLSKFSRENNLPVTSRPWISAYGEENWVSISAPASTLLALRSSEILSGMRSRSLEIHSPYHAQHLFSKIDIDAILETTDFQEWERYRAVRSIVSSSTGAIIEGDCFRSCLEAALAQILIEPIRWAELTQGLAAFITSINAKRFHVIPIATNAETTLMTSLRSKMQLEAPEFSSKDETEKAEPINRNAQESMVRGRSKIAIVGLSGRYPSAENNEEFWDLIFCGLDVHKTVPDLHWSAQTHVDPTGKRKNTSATPYGCWLDHPEAFDGLFFNMSPREAPQVDPAQRIALMTAYEAMEQAGIVPGATPSTRHDRVGVFYGVTSNDWMETNSAQNIDTYFIPGGNRAFIPGRINYFFKFSGPSYSVDTACSSSLASLHIACNSLWQRDIDTAIAGGTNILTNPDFTAGLDRGHFLSRTGNCKTFDDDADGYCRGEGVGTVILKRLEDAIADKDPIHGLILGTYTNHSAEAESITRPHVGAQRDIMRNILSNSGVDPYSVSYVELHGTGTQAGDAREMTSVLDTFAPADARRHRQPHESLHLGSVKSNIGHGEAAAGVSALIKVLLMLRNSTIPPHCGIKNKINSSFPTDLDARNVYIAKSAVPWPAKEGQPRRVFINNFSAAGGNSALVLEEKPIEAEIKGTDPRIAHVVTVSAKSAVSLSRNIQSLVDYIEKHKEEPLFLPQLSYTTTARRIHHQHRVAVTGVAAVDIKAALETAAANGDGKLRARVRPKVTFTYTGQGAQYVGMAKQLYILFDQFKRDINRFNGIAEKLGFPSFLDVIKGEPTQDPKDISPVTLQLSSVCMQIALSRLLISWNVMPDSVIGHSLGEYAALNTASVLSDTDTIFLVGRRAQLLEQLCTLGTHNMLVVKASLSTVQGALEGTEFEVACINAPEETVIAGPNTQIEALKESLNSNGFKTKIIQVPFAYHSSQVDAILGDFETIATGVRFRKPTIPVISPLLAEVIVDEGIICPSYLRRHCRETVNFLGAIQRVKDTGVVKEKSFFVEIGPHPIVTGMVKAVLGTSVTSLPTLQRNRGDLKVITELLVALYSAGTDLRWNEYHRDFEASHKVLELPAYNWDLKNYWMQYVNDWSLRKGDPPLVVGPSSLTSTTIHKVLDDKIDKIVVESDMTREDFNPLVQGHEVDGVPLCTPSVYADIALSIGKYLIERYHPEIETNLVDVANMTVLKALIARAQGPQPLRTIATVDWAAKKANVSFRSFDKSGEPKVEHATCEINFTDRSRLKLLEGSTANTKARMGAMRETLGSGETQRFNRAMVYKMIGPLAQFHRDYQPLDEVIIDSNSLEVSSQVNFKGVQAAGDFFAHPAYIDGLTQAGGFVMNCNDSNDLAVEVFVNHGWESLQLYEPLQKEKKYKTFCHMSPGDNRKFHGDVVVFDESDRIVASYKGIVFQGVPRRVLRFFLKPEAPAAPRGQANQKSAARPTPVAPVITAAPATTPKSIAKPAHVPAAAPAVGSKSSKVKQAFQIMSEEAGVPVDDLTDDCVFTDMGIDSLLALVITSRFREELELDGELDDIFLTYTSGKALRDYLAKQYGSDIPVAVEPAPLPVAAAKIEPVVTSRISLGADCAAALAIVSEESGIPVAELSDECILAEIGIDSLLALVIVSRFKEELDVDIDSQAVFTDSFMIRDLKLFFGKEESANTTQAPSILMESSDENTMSSMTPPDSSSDYDISEKPECVAVPPTTSVLLQGIARHAEKILFLFPDGSGSATSYSAIPRLSPRVAVIGLNSPYNKIPELFRCTLDDLIDSYIDEVRRRQPTGPYYFGGWSAGGILAYRAAQKLIEGGEKVLDLILVDSPVPRGLDKLPQHFYDHCNKYQVFGHRAGPTKGQTKAPAWLIPHFNATIDTLHDYHASPLPAGKTPRTTIIWAGESVIDGVNVPKLQSHADDTQGMKFLSEKRTDFSAAGWEAVFPGGEIILERMERANHFSMMKGEHAGKLAAIMKAALA</sequence>
<dbReference type="InterPro" id="IPR014031">
    <property type="entry name" value="Ketoacyl_synth_C"/>
</dbReference>
<dbReference type="Pfam" id="PF22621">
    <property type="entry name" value="CurL-like_PKS_C"/>
    <property type="match status" value="1"/>
</dbReference>
<dbReference type="Pfam" id="PF00698">
    <property type="entry name" value="Acyl_transf_1"/>
    <property type="match status" value="1"/>
</dbReference>
<dbReference type="InterPro" id="IPR016035">
    <property type="entry name" value="Acyl_Trfase/lysoPLipase"/>
</dbReference>
<dbReference type="SUPFAM" id="SSF52151">
    <property type="entry name" value="FabD/lysophospholipase-like"/>
    <property type="match status" value="1"/>
</dbReference>
<evidence type="ECO:0000256" key="7">
    <source>
        <dbReference type="ARBA" id="ARBA00031359"/>
    </source>
</evidence>
<dbReference type="InterPro" id="IPR020841">
    <property type="entry name" value="PKS_Beta-ketoAc_synthase_dom"/>
</dbReference>
<feature type="region of interest" description="N-terminal hotdog fold" evidence="9">
    <location>
        <begin position="1288"/>
        <end position="1420"/>
    </location>
</feature>
<dbReference type="Gene3D" id="3.40.47.10">
    <property type="match status" value="1"/>
</dbReference>
<evidence type="ECO:0000313" key="13">
    <source>
        <dbReference type="EMBL" id="EFQ96760.1"/>
    </source>
</evidence>
<dbReference type="InterPro" id="IPR009081">
    <property type="entry name" value="PP-bd_ACP"/>
</dbReference>
<evidence type="ECO:0000256" key="1">
    <source>
        <dbReference type="ARBA" id="ARBA00001957"/>
    </source>
</evidence>
<evidence type="ECO:0000256" key="4">
    <source>
        <dbReference type="ARBA" id="ARBA00022553"/>
    </source>
</evidence>
<dbReference type="Gene3D" id="3.30.70.3290">
    <property type="match status" value="1"/>
</dbReference>
<dbReference type="GeneID" id="10024371"/>
<evidence type="ECO:0000259" key="12">
    <source>
        <dbReference type="PROSITE" id="PS52019"/>
    </source>
</evidence>
<protein>
    <recommendedName>
        <fullName evidence="2">Non-reducing polyketide synthase nscA</fullName>
    </recommendedName>
    <alternativeName>
        <fullName evidence="7">Conidial yellow pigment biosynthesis polyketide synthase nscA</fullName>
    </alternativeName>
    <alternativeName>
        <fullName evidence="8">Neosartoricin B biosynthesis protein A</fullName>
    </alternativeName>
</protein>
<dbReference type="SUPFAM" id="SSF55048">
    <property type="entry name" value="Probable ACP-binding domain of malonyl-CoA ACP transacylase"/>
    <property type="match status" value="1"/>
</dbReference>
<name>E4V6P4_ARTGP</name>
<dbReference type="Pfam" id="PF14765">
    <property type="entry name" value="PS-DH"/>
    <property type="match status" value="1"/>
</dbReference>
<feature type="domain" description="Ketosynthase family 3 (KS3)" evidence="11">
    <location>
        <begin position="377"/>
        <end position="811"/>
    </location>
</feature>
<dbReference type="Gene3D" id="1.10.1200.10">
    <property type="entry name" value="ACP-like"/>
    <property type="match status" value="2"/>
</dbReference>
<dbReference type="OrthoDB" id="4170918at2759"/>
<dbReference type="Pfam" id="PF00109">
    <property type="entry name" value="ketoacyl-synt"/>
    <property type="match status" value="1"/>
</dbReference>
<dbReference type="InterPro" id="IPR050091">
    <property type="entry name" value="PKS_NRPS_Biosynth_Enz"/>
</dbReference>
<dbReference type="STRING" id="535722.E4V6P4"/>
<dbReference type="VEuPathDB" id="FungiDB:MGYG_08684"/>